<dbReference type="GO" id="GO:0034475">
    <property type="term" value="P:U4 snRNA 3'-end processing"/>
    <property type="evidence" value="ECO:0007669"/>
    <property type="project" value="TreeGrafter"/>
</dbReference>
<keyword evidence="5" id="KW-0698">rRNA processing</keyword>
<gene>
    <name evidence="12" type="ORF">AMORRO_LOCUS8697</name>
</gene>
<dbReference type="GO" id="GO:0034476">
    <property type="term" value="P:U5 snRNA 3'-end processing"/>
    <property type="evidence" value="ECO:0007669"/>
    <property type="project" value="TreeGrafter"/>
</dbReference>
<dbReference type="GO" id="GO:0000467">
    <property type="term" value="P:exonucleolytic trimming to generate mature 3'-end of 5.8S rRNA from tricistronic rRNA transcript (SSU-rRNA, 5.8S rRNA, LSU-rRNA)"/>
    <property type="evidence" value="ECO:0007669"/>
    <property type="project" value="TreeGrafter"/>
</dbReference>
<dbReference type="SUPFAM" id="SSF55666">
    <property type="entry name" value="Ribonuclease PH domain 2-like"/>
    <property type="match status" value="1"/>
</dbReference>
<dbReference type="InterPro" id="IPR033196">
    <property type="entry name" value="Rrp43"/>
</dbReference>
<dbReference type="AlphaFoldDB" id="A0A9N9GMS6"/>
<evidence type="ECO:0000259" key="10">
    <source>
        <dbReference type="Pfam" id="PF01138"/>
    </source>
</evidence>
<organism evidence="12 13">
    <name type="scientific">Acaulospora morrowiae</name>
    <dbReference type="NCBI Taxonomy" id="94023"/>
    <lineage>
        <taxon>Eukaryota</taxon>
        <taxon>Fungi</taxon>
        <taxon>Fungi incertae sedis</taxon>
        <taxon>Mucoromycota</taxon>
        <taxon>Glomeromycotina</taxon>
        <taxon>Glomeromycetes</taxon>
        <taxon>Diversisporales</taxon>
        <taxon>Acaulosporaceae</taxon>
        <taxon>Acaulospora</taxon>
    </lineage>
</organism>
<dbReference type="GO" id="GO:0005730">
    <property type="term" value="C:nucleolus"/>
    <property type="evidence" value="ECO:0007669"/>
    <property type="project" value="UniProtKB-SubCell"/>
</dbReference>
<dbReference type="PANTHER" id="PTHR11097:SF9">
    <property type="entry name" value="EXOSOME COMPLEX COMPONENT RRP43"/>
    <property type="match status" value="1"/>
</dbReference>
<dbReference type="Proteomes" id="UP000789342">
    <property type="component" value="Unassembled WGS sequence"/>
</dbReference>
<dbReference type="GO" id="GO:0000176">
    <property type="term" value="C:nuclear exosome (RNase complex)"/>
    <property type="evidence" value="ECO:0007669"/>
    <property type="project" value="TreeGrafter"/>
</dbReference>
<dbReference type="FunFam" id="3.30.230.70:FF:000017">
    <property type="entry name" value="Exosome complex component Rrp42"/>
    <property type="match status" value="1"/>
</dbReference>
<evidence type="ECO:0000256" key="1">
    <source>
        <dbReference type="ARBA" id="ARBA00004496"/>
    </source>
</evidence>
<keyword evidence="6" id="KW-0271">Exosome</keyword>
<sequence length="269" mass="30057">MAEEVPLSFEAETFRKIQPQEYLRRFTQKDIRPDGRELKQFRQTTINLGCITTTDGSSMVRIGNTTVICGIKAEVSVPNPNFPQKGYLVPNVDLAPMCSPKFKPGPPSEQAQVLNLDTLCIHEGFAVWVLYADLVCVNYDGNVFDACVIGLITALSNVKLPEATFVEEDGLVNATEERSIPLNISRLPYPATFAMFDGQYLLVDPTELEESIANELITIICDESENICAVWKVGGVFCNSEYLKKCISIARERYAEISAIIEEARRKEF</sequence>
<evidence type="ECO:0000256" key="2">
    <source>
        <dbReference type="ARBA" id="ARBA00004604"/>
    </source>
</evidence>
<evidence type="ECO:0000256" key="7">
    <source>
        <dbReference type="ARBA" id="ARBA00022884"/>
    </source>
</evidence>
<evidence type="ECO:0000313" key="13">
    <source>
        <dbReference type="Proteomes" id="UP000789342"/>
    </source>
</evidence>
<accession>A0A9N9GMS6</accession>
<feature type="domain" description="Exoribonuclease phosphorolytic" evidence="10">
    <location>
        <begin position="40"/>
        <end position="161"/>
    </location>
</feature>
<name>A0A9N9GMS6_9GLOM</name>
<dbReference type="GO" id="GO:0000177">
    <property type="term" value="C:cytoplasmic exosome (RNase complex)"/>
    <property type="evidence" value="ECO:0007669"/>
    <property type="project" value="TreeGrafter"/>
</dbReference>
<comment type="caution">
    <text evidence="12">The sequence shown here is derived from an EMBL/GenBank/DDBJ whole genome shotgun (WGS) entry which is preliminary data.</text>
</comment>
<keyword evidence="8" id="KW-0539">Nucleus</keyword>
<dbReference type="PANTHER" id="PTHR11097">
    <property type="entry name" value="EXOSOME COMPLEX EXONUCLEASE RIBOSOMAL RNA PROCESSING PROTEIN"/>
    <property type="match status" value="1"/>
</dbReference>
<dbReference type="GO" id="GO:0071038">
    <property type="term" value="P:TRAMP-dependent tRNA surveillance pathway"/>
    <property type="evidence" value="ECO:0007669"/>
    <property type="project" value="TreeGrafter"/>
</dbReference>
<evidence type="ECO:0000256" key="8">
    <source>
        <dbReference type="ARBA" id="ARBA00023242"/>
    </source>
</evidence>
<dbReference type="GO" id="GO:0016075">
    <property type="term" value="P:rRNA catabolic process"/>
    <property type="evidence" value="ECO:0007669"/>
    <property type="project" value="TreeGrafter"/>
</dbReference>
<dbReference type="GO" id="GO:0071028">
    <property type="term" value="P:nuclear mRNA surveillance"/>
    <property type="evidence" value="ECO:0007669"/>
    <property type="project" value="TreeGrafter"/>
</dbReference>
<dbReference type="InterPro" id="IPR020568">
    <property type="entry name" value="Ribosomal_Su5_D2-typ_SF"/>
</dbReference>
<evidence type="ECO:0000256" key="9">
    <source>
        <dbReference type="ARBA" id="ARBA00030617"/>
    </source>
</evidence>
<proteinExistence type="inferred from homology"/>
<keyword evidence="4" id="KW-0963">Cytoplasm</keyword>
<comment type="subcellular location">
    <subcellularLocation>
        <location evidence="1">Cytoplasm</location>
    </subcellularLocation>
    <subcellularLocation>
        <location evidence="2">Nucleus</location>
        <location evidence="2">Nucleolus</location>
    </subcellularLocation>
</comment>
<dbReference type="OrthoDB" id="45882at2759"/>
<protein>
    <recommendedName>
        <fullName evidence="9">Ribosomal RNA-processing protein 43</fullName>
    </recommendedName>
</protein>
<comment type="similarity">
    <text evidence="3">Belongs to the RNase PH family.</text>
</comment>
<keyword evidence="13" id="KW-1185">Reference proteome</keyword>
<feature type="domain" description="Exoribonuclease phosphorolytic" evidence="11">
    <location>
        <begin position="190"/>
        <end position="252"/>
    </location>
</feature>
<dbReference type="InterPro" id="IPR036345">
    <property type="entry name" value="ExoRNase_PH_dom2_sf"/>
</dbReference>
<evidence type="ECO:0000256" key="3">
    <source>
        <dbReference type="ARBA" id="ARBA00006678"/>
    </source>
</evidence>
<dbReference type="GO" id="GO:0035925">
    <property type="term" value="F:mRNA 3'-UTR AU-rich region binding"/>
    <property type="evidence" value="ECO:0007669"/>
    <property type="project" value="TreeGrafter"/>
</dbReference>
<dbReference type="GO" id="GO:0071035">
    <property type="term" value="P:nuclear polyadenylation-dependent rRNA catabolic process"/>
    <property type="evidence" value="ECO:0007669"/>
    <property type="project" value="TreeGrafter"/>
</dbReference>
<dbReference type="Gene3D" id="3.30.230.70">
    <property type="entry name" value="GHMP Kinase, N-terminal domain"/>
    <property type="match status" value="1"/>
</dbReference>
<dbReference type="InterPro" id="IPR015847">
    <property type="entry name" value="ExoRNase_PH_dom2"/>
</dbReference>
<dbReference type="Pfam" id="PF03725">
    <property type="entry name" value="RNase_PH_C"/>
    <property type="match status" value="1"/>
</dbReference>
<dbReference type="GO" id="GO:0034473">
    <property type="term" value="P:U1 snRNA 3'-end processing"/>
    <property type="evidence" value="ECO:0007669"/>
    <property type="project" value="TreeGrafter"/>
</dbReference>
<dbReference type="SUPFAM" id="SSF54211">
    <property type="entry name" value="Ribosomal protein S5 domain 2-like"/>
    <property type="match status" value="1"/>
</dbReference>
<evidence type="ECO:0000256" key="5">
    <source>
        <dbReference type="ARBA" id="ARBA00022552"/>
    </source>
</evidence>
<evidence type="ECO:0000313" key="12">
    <source>
        <dbReference type="EMBL" id="CAG8621860.1"/>
    </source>
</evidence>
<evidence type="ECO:0000256" key="4">
    <source>
        <dbReference type="ARBA" id="ARBA00022490"/>
    </source>
</evidence>
<evidence type="ECO:0000256" key="6">
    <source>
        <dbReference type="ARBA" id="ARBA00022835"/>
    </source>
</evidence>
<dbReference type="Pfam" id="PF01138">
    <property type="entry name" value="RNase_PH"/>
    <property type="match status" value="1"/>
</dbReference>
<dbReference type="InterPro" id="IPR001247">
    <property type="entry name" value="ExoRNase_PH_dom1"/>
</dbReference>
<dbReference type="InterPro" id="IPR027408">
    <property type="entry name" value="PNPase/RNase_PH_dom_sf"/>
</dbReference>
<keyword evidence="7" id="KW-0694">RNA-binding</keyword>
<dbReference type="EMBL" id="CAJVPV010007680">
    <property type="protein sequence ID" value="CAG8621860.1"/>
    <property type="molecule type" value="Genomic_DNA"/>
</dbReference>
<dbReference type="InterPro" id="IPR050590">
    <property type="entry name" value="Exosome_comp_Rrp42_subfam"/>
</dbReference>
<evidence type="ECO:0000259" key="11">
    <source>
        <dbReference type="Pfam" id="PF03725"/>
    </source>
</evidence>
<reference evidence="12" key="1">
    <citation type="submission" date="2021-06" db="EMBL/GenBank/DDBJ databases">
        <authorList>
            <person name="Kallberg Y."/>
            <person name="Tangrot J."/>
            <person name="Rosling A."/>
        </authorList>
    </citation>
    <scope>NUCLEOTIDE SEQUENCE</scope>
    <source>
        <strain evidence="12">CL551</strain>
    </source>
</reference>
<dbReference type="CDD" id="cd11369">
    <property type="entry name" value="RNase_PH_RRP43"/>
    <property type="match status" value="1"/>
</dbReference>